<evidence type="ECO:0000256" key="1">
    <source>
        <dbReference type="SAM" id="Phobius"/>
    </source>
</evidence>
<sequence length="479" mass="49869">MRGKSGAVVALFMGTVIVAMGVIVTLAVPRSVDGHAAVVADSATTADRSAADDRYPDVDPLATTPTPRWSADMSDIAGLRTPDTTRVPTVLAADRQIVVGGPTSASVTELMAFDAADGRQLWPETSAFRAETCALSRDGRLACLRRGSAPSTVDLGFIAVGTGAVTATKSFEIADGPQDPTLASAGNGFLVTSRRFVETEAVYAATLNWFSSDGSRSWVQRPPVGLSDPELSESGNVVAVSDYKRGARVYALDSGTVLYDSARDLEPHGGPGGSAIIQVAVARPGFAVSILTSARTTTVYDDSGTLRGAIDGVVLPFAPSGSEGDLIPVTGTDVDNRQAIGAASLETLEVVALTAFAGSLLGTELLGEQYVAGSETTGSNSEEWVVLDLDKPQSATTMAAGNNRLLAFDGVRAVFADRFGSNYGVPKMVAYELSSGREVWTLGNPDGEREYRFVGPYLFQVITGVAGESGSLRLLDAKP</sequence>
<keyword evidence="1" id="KW-0472">Membrane</keyword>
<evidence type="ECO:0000313" key="2">
    <source>
        <dbReference type="EMBL" id="WFP23475.1"/>
    </source>
</evidence>
<proteinExistence type="predicted"/>
<dbReference type="RefSeq" id="WP_165629881.1">
    <property type="nucleotide sequence ID" value="NZ_CBDRND010000008.1"/>
</dbReference>
<evidence type="ECO:0008006" key="4">
    <source>
        <dbReference type="Google" id="ProtNLM"/>
    </source>
</evidence>
<gene>
    <name evidence="2" type="ORF">P9A14_15050</name>
</gene>
<feature type="transmembrane region" description="Helical" evidence="1">
    <location>
        <begin position="7"/>
        <end position="28"/>
    </location>
</feature>
<keyword evidence="1" id="KW-0812">Transmembrane</keyword>
<protein>
    <recommendedName>
        <fullName evidence="4">PQQ-binding-like beta-propeller repeat protein</fullName>
    </recommendedName>
</protein>
<keyword evidence="1" id="KW-1133">Transmembrane helix</keyword>
<evidence type="ECO:0000313" key="3">
    <source>
        <dbReference type="Proteomes" id="UP001213504"/>
    </source>
</evidence>
<dbReference type="EMBL" id="CP121270">
    <property type="protein sequence ID" value="WFP23475.1"/>
    <property type="molecule type" value="Genomic_DNA"/>
</dbReference>
<name>A0AAX3T2Y0_9ACTN</name>
<dbReference type="AlphaFoldDB" id="A0AAX3T2Y0"/>
<dbReference type="SUPFAM" id="SSF69304">
    <property type="entry name" value="Tricorn protease N-terminal domain"/>
    <property type="match status" value="1"/>
</dbReference>
<dbReference type="Proteomes" id="UP001213504">
    <property type="component" value="Chromosome"/>
</dbReference>
<accession>A0AAX3T2Y0</accession>
<dbReference type="InterPro" id="IPR011047">
    <property type="entry name" value="Quinoprotein_ADH-like_sf"/>
</dbReference>
<reference evidence="2" key="1">
    <citation type="submission" date="2023-04" db="EMBL/GenBank/DDBJ databases">
        <title>Complete genome sequence of a phthalic acid esters degrading bacterial strain.</title>
        <authorList>
            <person name="Weng L."/>
            <person name="Jia Y."/>
            <person name="Ren L."/>
        </authorList>
    </citation>
    <scope>NUCLEOTIDE SEQUENCE</scope>
    <source>
        <strain evidence="2">RL-LY01</strain>
    </source>
</reference>
<dbReference type="SUPFAM" id="SSF50998">
    <property type="entry name" value="Quinoprotein alcohol dehydrogenase-like"/>
    <property type="match status" value="1"/>
</dbReference>
<organism evidence="2 3">
    <name type="scientific">Gordonia hongkongensis</name>
    <dbReference type="NCBI Taxonomy" id="1701090"/>
    <lineage>
        <taxon>Bacteria</taxon>
        <taxon>Bacillati</taxon>
        <taxon>Actinomycetota</taxon>
        <taxon>Actinomycetes</taxon>
        <taxon>Mycobacteriales</taxon>
        <taxon>Gordoniaceae</taxon>
        <taxon>Gordonia</taxon>
    </lineage>
</organism>